<evidence type="ECO:0000256" key="5">
    <source>
        <dbReference type="ARBA" id="ARBA00022827"/>
    </source>
</evidence>
<dbReference type="SUPFAM" id="SSF51905">
    <property type="entry name" value="FAD/NAD(P)-binding domain"/>
    <property type="match status" value="1"/>
</dbReference>
<keyword evidence="7" id="KW-0503">Monooxygenase</keyword>
<dbReference type="GO" id="GO:0008681">
    <property type="term" value="F:2-octaprenyl-6-methoxyphenol hydroxylase activity"/>
    <property type="evidence" value="ECO:0007669"/>
    <property type="project" value="InterPro"/>
</dbReference>
<keyword evidence="5" id="KW-0274">FAD</keyword>
<dbReference type="InterPro" id="IPR002938">
    <property type="entry name" value="FAD-bd"/>
</dbReference>
<accession>K2JGY9</accession>
<sequence length="383" mass="41588">MKLDILIVGGGMVGATLAWGLARRFSHWQVGIVDPASFGQDAQPSFDDRVIALSAGTVEGLDGLGLWPLLANEAEPIRHIHVAEKGGFGRAQLHAEDHQIAALGQVIPVRAFGQVLRDKLPCQWFCPDRIAKLDADPDGYQVTLASGQQLHCRLLVVADGGRSDTRRLLGIEASEAPYGQSAIIANIKTAQPHQGWAFERFTDTGPLALLPMTQGRMNLVLCVRPDEAAATLALDDKAFGALLQRRFGWRLGAFVEVGERHSYPLHLIEAASLRAHRALVIGNAAHSLHPIAGQGFNLGMRDILCLLAALDQDDPGHWQALAGWEAARRRDLALTIGATDSLARLFANDLCPLYLGRNLGLGLLNHMPLAKQRLARQMLGWEN</sequence>
<dbReference type="RefSeq" id="WP_008485763.1">
    <property type="nucleotide sequence ID" value="NZ_AMRI01000022.1"/>
</dbReference>
<dbReference type="EMBL" id="AMRI01000022">
    <property type="protein sequence ID" value="EKE69929.1"/>
    <property type="molecule type" value="Genomic_DNA"/>
</dbReference>
<proteinExistence type="inferred from homology"/>
<keyword evidence="10" id="KW-1185">Reference proteome</keyword>
<feature type="domain" description="FAD-binding" evidence="8">
    <location>
        <begin position="3"/>
        <end position="310"/>
    </location>
</feature>
<dbReference type="Pfam" id="PF01494">
    <property type="entry name" value="FAD_binding_3"/>
    <property type="match status" value="1"/>
</dbReference>
<dbReference type="InterPro" id="IPR036188">
    <property type="entry name" value="FAD/NAD-bd_sf"/>
</dbReference>
<organism evidence="9 10">
    <name type="scientific">Gallaecimonas xiamenensis 3-C-1</name>
    <dbReference type="NCBI Taxonomy" id="745411"/>
    <lineage>
        <taxon>Bacteria</taxon>
        <taxon>Pseudomonadati</taxon>
        <taxon>Pseudomonadota</taxon>
        <taxon>Gammaproteobacteria</taxon>
        <taxon>Enterobacterales</taxon>
        <taxon>Gallaecimonadaceae</taxon>
        <taxon>Gallaecimonas</taxon>
    </lineage>
</organism>
<dbReference type="GO" id="GO:0071949">
    <property type="term" value="F:FAD binding"/>
    <property type="evidence" value="ECO:0007669"/>
    <property type="project" value="InterPro"/>
</dbReference>
<dbReference type="UniPathway" id="UPA00232"/>
<dbReference type="InterPro" id="IPR011295">
    <property type="entry name" value="UbiH"/>
</dbReference>
<name>K2JGY9_9GAMM</name>
<dbReference type="InterPro" id="IPR018168">
    <property type="entry name" value="Ubi_Hdrlase_CS"/>
</dbReference>
<dbReference type="eggNOG" id="COG0654">
    <property type="taxonomic scope" value="Bacteria"/>
</dbReference>
<comment type="cofactor">
    <cofactor evidence="1">
        <name>FAD</name>
        <dbReference type="ChEBI" id="CHEBI:57692"/>
    </cofactor>
</comment>
<dbReference type="GO" id="GO:0006744">
    <property type="term" value="P:ubiquinone biosynthetic process"/>
    <property type="evidence" value="ECO:0007669"/>
    <property type="project" value="UniProtKB-UniPathway"/>
</dbReference>
<dbReference type="STRING" id="745411.B3C1_14615"/>
<evidence type="ECO:0000259" key="8">
    <source>
        <dbReference type="Pfam" id="PF01494"/>
    </source>
</evidence>
<protein>
    <submittedName>
        <fullName evidence="9">2-octaprenyl-6-methoxyphenyl hydroxylase</fullName>
    </submittedName>
</protein>
<dbReference type="Gene3D" id="3.50.50.60">
    <property type="entry name" value="FAD/NAD(P)-binding domain"/>
    <property type="match status" value="2"/>
</dbReference>
<dbReference type="PANTHER" id="PTHR43876:SF8">
    <property type="entry name" value="2-OCTAPRENYL-6-METHOXYPHENOL HYDROXYLASE"/>
    <property type="match status" value="1"/>
</dbReference>
<comment type="similarity">
    <text evidence="3">Belongs to the UbiH/COQ6 family.</text>
</comment>
<evidence type="ECO:0000256" key="6">
    <source>
        <dbReference type="ARBA" id="ARBA00023002"/>
    </source>
</evidence>
<dbReference type="NCBIfam" id="TIGR01988">
    <property type="entry name" value="Ubi-OHases"/>
    <property type="match status" value="1"/>
</dbReference>
<dbReference type="InterPro" id="IPR010971">
    <property type="entry name" value="UbiH/COQ6"/>
</dbReference>
<evidence type="ECO:0000256" key="2">
    <source>
        <dbReference type="ARBA" id="ARBA00004749"/>
    </source>
</evidence>
<dbReference type="NCBIfam" id="NF004356">
    <property type="entry name" value="PRK05732.1"/>
    <property type="match status" value="1"/>
</dbReference>
<dbReference type="OrthoDB" id="9769565at2"/>
<evidence type="ECO:0000313" key="9">
    <source>
        <dbReference type="EMBL" id="EKE69929.1"/>
    </source>
</evidence>
<evidence type="ECO:0000256" key="4">
    <source>
        <dbReference type="ARBA" id="ARBA00022630"/>
    </source>
</evidence>
<evidence type="ECO:0000256" key="1">
    <source>
        <dbReference type="ARBA" id="ARBA00001974"/>
    </source>
</evidence>
<dbReference type="PROSITE" id="PS01304">
    <property type="entry name" value="UBIH"/>
    <property type="match status" value="1"/>
</dbReference>
<dbReference type="PRINTS" id="PR00420">
    <property type="entry name" value="RNGMNOXGNASE"/>
</dbReference>
<evidence type="ECO:0000256" key="3">
    <source>
        <dbReference type="ARBA" id="ARBA00005349"/>
    </source>
</evidence>
<comment type="pathway">
    <text evidence="2">Cofactor biosynthesis; ubiquinone biosynthesis.</text>
</comment>
<evidence type="ECO:0000256" key="7">
    <source>
        <dbReference type="ARBA" id="ARBA00023033"/>
    </source>
</evidence>
<dbReference type="PANTHER" id="PTHR43876">
    <property type="entry name" value="UBIQUINONE BIOSYNTHESIS MONOOXYGENASE COQ6, MITOCHONDRIAL"/>
    <property type="match status" value="1"/>
</dbReference>
<reference evidence="9 10" key="1">
    <citation type="journal article" date="2012" name="J. Bacteriol.">
        <title>Genome Sequence of Gallaecimonas xiamenensis Type Strain 3-C-1.</title>
        <authorList>
            <person name="Lai Q."/>
            <person name="Wang L."/>
            <person name="Wang W."/>
            <person name="Shao Z."/>
        </authorList>
    </citation>
    <scope>NUCLEOTIDE SEQUENCE [LARGE SCALE GENOMIC DNA]</scope>
    <source>
        <strain evidence="9 10">3-C-1</strain>
    </source>
</reference>
<gene>
    <name evidence="9" type="ORF">B3C1_14615</name>
</gene>
<dbReference type="Proteomes" id="UP000006755">
    <property type="component" value="Unassembled WGS sequence"/>
</dbReference>
<dbReference type="AlphaFoldDB" id="K2JGY9"/>
<keyword evidence="4" id="KW-0285">Flavoprotein</keyword>
<keyword evidence="6" id="KW-0560">Oxidoreductase</keyword>
<dbReference type="InterPro" id="IPR051205">
    <property type="entry name" value="UbiH/COQ6_monooxygenase"/>
</dbReference>
<dbReference type="NCBIfam" id="TIGR01984">
    <property type="entry name" value="UbiH"/>
    <property type="match status" value="1"/>
</dbReference>
<dbReference type="PATRIC" id="fig|745411.4.peg.2874"/>
<evidence type="ECO:0000313" key="10">
    <source>
        <dbReference type="Proteomes" id="UP000006755"/>
    </source>
</evidence>
<comment type="caution">
    <text evidence="9">The sequence shown here is derived from an EMBL/GenBank/DDBJ whole genome shotgun (WGS) entry which is preliminary data.</text>
</comment>